<feature type="region of interest" description="Disordered" evidence="1">
    <location>
        <begin position="316"/>
        <end position="358"/>
    </location>
</feature>
<sequence>MGAQEWMKECIDEFFTRRQEPSQQDCDGKAHELLKAKAVRPVEMQGTLSYTVIATTETIISLRVPESKLGHETESLAKYIHGDIVPQSAYHGMLGDEKNDEKSLLIYTMPYLPGKVYLEVLPFGPKLSDAALENHVDFVRHLARYFARCWLKSQSVSSEVLQQAQASFETKLDLLKASKEYAFLHETIAELEGEHGISHLFSKEYPQVLNHMDLSETNVLVDRESFAISGIIDWSLASVQPFGFMLWGLRRMSGVMSGAGWHDYCSRDVSDGAFWDEFWHATGIKQEQERHDIQRHSLLAKWFGAPWSQVLPVSQPAVEDDAPGSPPGSGVEEYKTTAADLPPAVKAQGFSTADTTEE</sequence>
<comment type="caution">
    <text evidence="3">The sequence shown here is derived from an EMBL/GenBank/DDBJ whole genome shotgun (WGS) entry which is preliminary data.</text>
</comment>
<organism evidence="3 4">
    <name type="scientific">Apiospora saccharicola</name>
    <dbReference type="NCBI Taxonomy" id="335842"/>
    <lineage>
        <taxon>Eukaryota</taxon>
        <taxon>Fungi</taxon>
        <taxon>Dikarya</taxon>
        <taxon>Ascomycota</taxon>
        <taxon>Pezizomycotina</taxon>
        <taxon>Sordariomycetes</taxon>
        <taxon>Xylariomycetidae</taxon>
        <taxon>Amphisphaeriales</taxon>
        <taxon>Apiosporaceae</taxon>
        <taxon>Apiospora</taxon>
    </lineage>
</organism>
<dbReference type="PANTHER" id="PTHR21310">
    <property type="entry name" value="AMINOGLYCOSIDE PHOSPHOTRANSFERASE-RELATED-RELATED"/>
    <property type="match status" value="1"/>
</dbReference>
<dbReference type="InterPro" id="IPR051678">
    <property type="entry name" value="AGP_Transferase"/>
</dbReference>
<dbReference type="InterPro" id="IPR002575">
    <property type="entry name" value="Aminoglycoside_PTrfase"/>
</dbReference>
<reference evidence="3 4" key="1">
    <citation type="submission" date="2023-01" db="EMBL/GenBank/DDBJ databases">
        <title>Analysis of 21 Apiospora genomes using comparative genomics revels a genus with tremendous synthesis potential of carbohydrate active enzymes and secondary metabolites.</title>
        <authorList>
            <person name="Sorensen T."/>
        </authorList>
    </citation>
    <scope>NUCLEOTIDE SEQUENCE [LARGE SCALE GENOMIC DNA]</scope>
    <source>
        <strain evidence="3 4">CBS 83171</strain>
    </source>
</reference>
<keyword evidence="4" id="KW-1185">Reference proteome</keyword>
<evidence type="ECO:0000313" key="3">
    <source>
        <dbReference type="EMBL" id="KAK8057381.1"/>
    </source>
</evidence>
<feature type="compositionally biased region" description="Polar residues" evidence="1">
    <location>
        <begin position="349"/>
        <end position="358"/>
    </location>
</feature>
<proteinExistence type="predicted"/>
<dbReference type="InterPro" id="IPR011009">
    <property type="entry name" value="Kinase-like_dom_sf"/>
</dbReference>
<dbReference type="EMBL" id="JAQQWM010000007">
    <property type="protein sequence ID" value="KAK8057381.1"/>
    <property type="molecule type" value="Genomic_DNA"/>
</dbReference>
<dbReference type="Proteomes" id="UP001446871">
    <property type="component" value="Unassembled WGS sequence"/>
</dbReference>
<evidence type="ECO:0000259" key="2">
    <source>
        <dbReference type="Pfam" id="PF01636"/>
    </source>
</evidence>
<name>A0ABR1UGY8_9PEZI</name>
<gene>
    <name evidence="3" type="ORF">PG996_011318</name>
</gene>
<feature type="domain" description="Aminoglycoside phosphotransferase" evidence="2">
    <location>
        <begin position="95"/>
        <end position="248"/>
    </location>
</feature>
<dbReference type="Gene3D" id="3.90.1200.10">
    <property type="match status" value="1"/>
</dbReference>
<dbReference type="SUPFAM" id="SSF56112">
    <property type="entry name" value="Protein kinase-like (PK-like)"/>
    <property type="match status" value="1"/>
</dbReference>
<dbReference type="Pfam" id="PF01636">
    <property type="entry name" value="APH"/>
    <property type="match status" value="1"/>
</dbReference>
<evidence type="ECO:0000256" key="1">
    <source>
        <dbReference type="SAM" id="MobiDB-lite"/>
    </source>
</evidence>
<protein>
    <recommendedName>
        <fullName evidence="2">Aminoglycoside phosphotransferase domain-containing protein</fullName>
    </recommendedName>
</protein>
<evidence type="ECO:0000313" key="4">
    <source>
        <dbReference type="Proteomes" id="UP001446871"/>
    </source>
</evidence>
<accession>A0ABR1UGY8</accession>